<dbReference type="AlphaFoldDB" id="A0A0D2ETE0"/>
<evidence type="ECO:0000259" key="1">
    <source>
        <dbReference type="PROSITE" id="PS50280"/>
    </source>
</evidence>
<dbReference type="Pfam" id="PF00856">
    <property type="entry name" value="SET"/>
    <property type="match status" value="1"/>
</dbReference>
<name>A0A0D2ETE0_9EURO</name>
<evidence type="ECO:0000313" key="2">
    <source>
        <dbReference type="EMBL" id="KIW58968.1"/>
    </source>
</evidence>
<dbReference type="PROSITE" id="PS50280">
    <property type="entry name" value="SET"/>
    <property type="match status" value="1"/>
</dbReference>
<protein>
    <recommendedName>
        <fullName evidence="1">SET domain-containing protein</fullName>
    </recommendedName>
</protein>
<dbReference type="GeneID" id="25325366"/>
<dbReference type="PANTHER" id="PTHR13271:SF137">
    <property type="entry name" value="SET DOMAIN-CONTAINING PROTEIN"/>
    <property type="match status" value="1"/>
</dbReference>
<dbReference type="Proteomes" id="UP000054342">
    <property type="component" value="Unassembled WGS sequence"/>
</dbReference>
<gene>
    <name evidence="2" type="ORF">PV05_03458</name>
</gene>
<dbReference type="PANTHER" id="PTHR13271">
    <property type="entry name" value="UNCHARACTERIZED PUTATIVE METHYLTRANSFERASE"/>
    <property type="match status" value="1"/>
</dbReference>
<dbReference type="SUPFAM" id="SSF82199">
    <property type="entry name" value="SET domain"/>
    <property type="match status" value="1"/>
</dbReference>
<dbReference type="GO" id="GO:0016279">
    <property type="term" value="F:protein-lysine N-methyltransferase activity"/>
    <property type="evidence" value="ECO:0007669"/>
    <property type="project" value="InterPro"/>
</dbReference>
<dbReference type="InterPro" id="IPR046341">
    <property type="entry name" value="SET_dom_sf"/>
</dbReference>
<keyword evidence="3" id="KW-1185">Reference proteome</keyword>
<dbReference type="STRING" id="348802.A0A0D2ETE0"/>
<organism evidence="2 3">
    <name type="scientific">Exophiala xenobiotica</name>
    <dbReference type="NCBI Taxonomy" id="348802"/>
    <lineage>
        <taxon>Eukaryota</taxon>
        <taxon>Fungi</taxon>
        <taxon>Dikarya</taxon>
        <taxon>Ascomycota</taxon>
        <taxon>Pezizomycotina</taxon>
        <taxon>Eurotiomycetes</taxon>
        <taxon>Chaetothyriomycetidae</taxon>
        <taxon>Chaetothyriales</taxon>
        <taxon>Herpotrichiellaceae</taxon>
        <taxon>Exophiala</taxon>
    </lineage>
</organism>
<dbReference type="RefSeq" id="XP_013319552.1">
    <property type="nucleotide sequence ID" value="XM_013464098.1"/>
</dbReference>
<feature type="domain" description="SET" evidence="1">
    <location>
        <begin position="19"/>
        <end position="228"/>
    </location>
</feature>
<dbReference type="InterPro" id="IPR044429">
    <property type="entry name" value="SETD4_SET"/>
</dbReference>
<sequence>MTGHEQLTRWAVDRGFKLNGIQAHSFPGRGLGIIAEKNIEPGEVLMTIPMSVVRRAETVPKSISKSMKKTFPCSNNGLLATELFQDQSDDYALWRDSLPKMEDLQEAMPAMWEPELCQLLPPKAKTILLKQRHRIGQDWDAMTAANLDIPMGLYRYYWLLISTRTFYYTPPRRKTPPADSDECLAIVPYADYFNHSDAGCKVSYTRSQYSVMADRSYHEGEEVFVSYGAHSNDLLLTEYGFILEDNRWDEVTLDDVVIPLFTEGQREILTNEGYFANFHVDKEGACYRTKVALRLLCMPLGQWRRGLAQGFDDGDKYQPILNGSLLSVFNTSRDVVRERLEQISLLDVGLPSQRDTLKRRWGQIDKLLIDATDQLRH</sequence>
<dbReference type="HOGENOM" id="CLU_041939_3_2_1"/>
<dbReference type="Gene3D" id="3.90.1410.10">
    <property type="entry name" value="set domain protein methyltransferase, domain 1"/>
    <property type="match status" value="1"/>
</dbReference>
<dbReference type="OrthoDB" id="341421at2759"/>
<accession>A0A0D2ETE0</accession>
<dbReference type="InterPro" id="IPR050600">
    <property type="entry name" value="SETD3_SETD6_MTase"/>
</dbReference>
<dbReference type="InterPro" id="IPR001214">
    <property type="entry name" value="SET_dom"/>
</dbReference>
<dbReference type="CDD" id="cd19177">
    <property type="entry name" value="SET_SETD4"/>
    <property type="match status" value="1"/>
</dbReference>
<dbReference type="EMBL" id="KN847318">
    <property type="protein sequence ID" value="KIW58968.1"/>
    <property type="molecule type" value="Genomic_DNA"/>
</dbReference>
<reference evidence="2 3" key="1">
    <citation type="submission" date="2015-01" db="EMBL/GenBank/DDBJ databases">
        <title>The Genome Sequence of Exophiala xenobiotica CBS118157.</title>
        <authorList>
            <consortium name="The Broad Institute Genomics Platform"/>
            <person name="Cuomo C."/>
            <person name="de Hoog S."/>
            <person name="Gorbushina A."/>
            <person name="Stielow B."/>
            <person name="Teixiera M."/>
            <person name="Abouelleil A."/>
            <person name="Chapman S.B."/>
            <person name="Priest M."/>
            <person name="Young S.K."/>
            <person name="Wortman J."/>
            <person name="Nusbaum C."/>
            <person name="Birren B."/>
        </authorList>
    </citation>
    <scope>NUCLEOTIDE SEQUENCE [LARGE SCALE GENOMIC DNA]</scope>
    <source>
        <strain evidence="2 3">CBS 118157</strain>
    </source>
</reference>
<proteinExistence type="predicted"/>
<evidence type="ECO:0000313" key="3">
    <source>
        <dbReference type="Proteomes" id="UP000054342"/>
    </source>
</evidence>